<sequence length="197" mass="22455">MQLRSKLDCKSRKNYSMKTRIQLAIASLIYLTIGCKSDSNYEAKNMLTKSLVSTYIKSIDSQGMIQISQSSYGPVNRDCLTEILNKYKFEIPFEETFQAQETDTIAWSKEFFSNDSVKILSSRERSSISRDIAPFDGETLDKTFYVISKPIFSKDQNFAILKKYFFCGGRCGQGSVLVYKKKGNGWVLQEDICPIVS</sequence>
<evidence type="ECO:0000313" key="1">
    <source>
        <dbReference type="EMBL" id="SFE56357.1"/>
    </source>
</evidence>
<dbReference type="AlphaFoldDB" id="A0A1I2BKB1"/>
<dbReference type="EMBL" id="FONS01000001">
    <property type="protein sequence ID" value="SFE56357.1"/>
    <property type="molecule type" value="Genomic_DNA"/>
</dbReference>
<dbReference type="PROSITE" id="PS51257">
    <property type="entry name" value="PROKAR_LIPOPROTEIN"/>
    <property type="match status" value="1"/>
</dbReference>
<evidence type="ECO:0000313" key="2">
    <source>
        <dbReference type="Proteomes" id="UP000183129"/>
    </source>
</evidence>
<reference evidence="1 2" key="1">
    <citation type="submission" date="2016-10" db="EMBL/GenBank/DDBJ databases">
        <authorList>
            <person name="de Groot N.N."/>
        </authorList>
    </citation>
    <scope>NUCLEOTIDE SEQUENCE [LARGE SCALE GENOMIC DNA]</scope>
    <source>
        <strain evidence="1 2">ATCC 51969</strain>
    </source>
</reference>
<dbReference type="Proteomes" id="UP000183129">
    <property type="component" value="Unassembled WGS sequence"/>
</dbReference>
<accession>A0A1I2BKB1</accession>
<organism evidence="1 2">
    <name type="scientific">Pedobacter antarcticus</name>
    <dbReference type="NCBI Taxonomy" id="34086"/>
    <lineage>
        <taxon>Bacteria</taxon>
        <taxon>Pseudomonadati</taxon>
        <taxon>Bacteroidota</taxon>
        <taxon>Sphingobacteriia</taxon>
        <taxon>Sphingobacteriales</taxon>
        <taxon>Sphingobacteriaceae</taxon>
        <taxon>Pedobacter</taxon>
    </lineage>
</organism>
<name>A0A1I2BKB1_9SPHI</name>
<proteinExistence type="predicted"/>
<evidence type="ECO:0008006" key="3">
    <source>
        <dbReference type="Google" id="ProtNLM"/>
    </source>
</evidence>
<gene>
    <name evidence="1" type="ORF">SAMN03003324_00906</name>
</gene>
<protein>
    <recommendedName>
        <fullName evidence="3">Lipoprotein</fullName>
    </recommendedName>
</protein>